<reference evidence="7 8" key="1">
    <citation type="submission" date="2014-11" db="EMBL/GenBank/DDBJ databases">
        <title>Draft Genome Sequence of Vibrio piscirenalis strains CECT 8603T and CECT 8604, two marine Gammaproteobacterium isolated from cultured gilthead sea bream (Sparus aurata).</title>
        <authorList>
            <person name="Arahal D.R."/>
            <person name="Rodrigo-Torres L."/>
            <person name="Lucena T."/>
            <person name="Pujalte M.J."/>
        </authorList>
    </citation>
    <scope>NUCLEOTIDE SEQUENCE [LARGE SCALE GENOMIC DNA]</scope>
    <source>
        <strain evidence="7 8">DCR 1-4-2</strain>
    </source>
</reference>
<feature type="transmembrane region" description="Helical" evidence="6">
    <location>
        <begin position="292"/>
        <end position="318"/>
    </location>
</feature>
<dbReference type="PANTHER" id="PTHR30250:SF11">
    <property type="entry name" value="O-ANTIGEN TRANSPORTER-RELATED"/>
    <property type="match status" value="1"/>
</dbReference>
<dbReference type="AlphaFoldDB" id="A0A0C2NMJ6"/>
<dbReference type="GO" id="GO:0005886">
    <property type="term" value="C:plasma membrane"/>
    <property type="evidence" value="ECO:0007669"/>
    <property type="project" value="UniProtKB-SubCell"/>
</dbReference>
<feature type="transmembrane region" description="Helical" evidence="6">
    <location>
        <begin position="330"/>
        <end position="351"/>
    </location>
</feature>
<feature type="transmembrane region" description="Helical" evidence="6">
    <location>
        <begin position="387"/>
        <end position="406"/>
    </location>
</feature>
<keyword evidence="8" id="KW-1185">Reference proteome</keyword>
<evidence type="ECO:0000313" key="7">
    <source>
        <dbReference type="EMBL" id="KII75257.1"/>
    </source>
</evidence>
<evidence type="ECO:0000313" key="8">
    <source>
        <dbReference type="Proteomes" id="UP000031672"/>
    </source>
</evidence>
<evidence type="ECO:0000256" key="2">
    <source>
        <dbReference type="ARBA" id="ARBA00022475"/>
    </source>
</evidence>
<comment type="caution">
    <text evidence="7">The sequence shown here is derived from an EMBL/GenBank/DDBJ whole genome shotgun (WGS) entry which is preliminary data.</text>
</comment>
<evidence type="ECO:0000256" key="4">
    <source>
        <dbReference type="ARBA" id="ARBA00022989"/>
    </source>
</evidence>
<accession>A0A0C2NPZ9</accession>
<comment type="subcellular location">
    <subcellularLocation>
        <location evidence="1">Cell membrane</location>
        <topology evidence="1">Multi-pass membrane protein</topology>
    </subcellularLocation>
</comment>
<evidence type="ECO:0000256" key="5">
    <source>
        <dbReference type="ARBA" id="ARBA00023136"/>
    </source>
</evidence>
<protein>
    <recommendedName>
        <fullName evidence="9">Polysaccharide biosynthesis protein</fullName>
    </recommendedName>
</protein>
<feature type="transmembrane region" description="Helical" evidence="6">
    <location>
        <begin position="168"/>
        <end position="185"/>
    </location>
</feature>
<accession>A0A0C2NMJ6</accession>
<evidence type="ECO:0008006" key="9">
    <source>
        <dbReference type="Google" id="ProtNLM"/>
    </source>
</evidence>
<dbReference type="Pfam" id="PF13440">
    <property type="entry name" value="Polysacc_synt_3"/>
    <property type="match status" value="1"/>
</dbReference>
<organism evidence="7 8">
    <name type="scientific">Vibrio renipiscarius</name>
    <dbReference type="NCBI Taxonomy" id="1461322"/>
    <lineage>
        <taxon>Bacteria</taxon>
        <taxon>Pseudomonadati</taxon>
        <taxon>Pseudomonadota</taxon>
        <taxon>Gammaproteobacteria</taxon>
        <taxon>Vibrionales</taxon>
        <taxon>Vibrionaceae</taxon>
        <taxon>Vibrio</taxon>
    </lineage>
</organism>
<feature type="transmembrane region" description="Helical" evidence="6">
    <location>
        <begin position="111"/>
        <end position="132"/>
    </location>
</feature>
<feature type="transmembrane region" description="Helical" evidence="6">
    <location>
        <begin position="38"/>
        <end position="63"/>
    </location>
</feature>
<keyword evidence="2" id="KW-1003">Cell membrane</keyword>
<sequence>MYKKLLALFSGTLFAQLIGIAAYPLITRLFDAEVLGMLTLVTSISTVLGNVAAFSLPLAIVISKSEVEANVAAKTAFTSTLVTISALYLFFFLIINTNWFQSIFDTIDNSFIFAIFILSSQLSFELTFVQLLLRKYKYRQISKVRIIFSFILNTIKILSFYISQNIHVLVWVSMICGFIKLYLFYRVTGVSDALVFYNVSFKDIKEVVNKHKELVIYRTSQTFINSFSQFMPVLFLSRFYSIMEVGYFGLAKTLLELPINLIGNTISSGLYPYYSELKSQNKSVIPLTFKCITVLLILSSLVSMFLLIFGQAVFAYIFSSDWKVAGEYASVLSVGYITLLCSRTVLPLINVFNLEKMIFKYELFGLVLRLSSLCIPIYLSMNAIDVILYYSISNFFVYLVLIILVLRSVKIKERSEFYD</sequence>
<feature type="transmembrane region" description="Helical" evidence="6">
    <location>
        <begin position="75"/>
        <end position="99"/>
    </location>
</feature>
<gene>
    <name evidence="7" type="ORF">OJ16_19480</name>
</gene>
<feature type="transmembrane region" description="Helical" evidence="6">
    <location>
        <begin position="144"/>
        <end position="162"/>
    </location>
</feature>
<feature type="transmembrane region" description="Helical" evidence="6">
    <location>
        <begin position="363"/>
        <end position="381"/>
    </location>
</feature>
<proteinExistence type="predicted"/>
<dbReference type="STRING" id="1461322.OJ16_19480"/>
<evidence type="ECO:0000256" key="1">
    <source>
        <dbReference type="ARBA" id="ARBA00004651"/>
    </source>
</evidence>
<evidence type="ECO:0000256" key="6">
    <source>
        <dbReference type="SAM" id="Phobius"/>
    </source>
</evidence>
<dbReference type="PANTHER" id="PTHR30250">
    <property type="entry name" value="PST FAMILY PREDICTED COLANIC ACID TRANSPORTER"/>
    <property type="match status" value="1"/>
</dbReference>
<dbReference type="EMBL" id="JTKH01000026">
    <property type="protein sequence ID" value="KII75257.1"/>
    <property type="molecule type" value="Genomic_DNA"/>
</dbReference>
<keyword evidence="3 6" id="KW-0812">Transmembrane</keyword>
<dbReference type="InterPro" id="IPR050833">
    <property type="entry name" value="Poly_Biosynth_Transport"/>
</dbReference>
<dbReference type="OrthoDB" id="3831435at2"/>
<name>A0A0C2NMJ6_9VIBR</name>
<keyword evidence="5 6" id="KW-0472">Membrane</keyword>
<dbReference type="RefSeq" id="WP_040993212.1">
    <property type="nucleotide sequence ID" value="NZ_JTKH01000026.1"/>
</dbReference>
<dbReference type="Proteomes" id="UP000031672">
    <property type="component" value="Unassembled WGS sequence"/>
</dbReference>
<evidence type="ECO:0000256" key="3">
    <source>
        <dbReference type="ARBA" id="ARBA00022692"/>
    </source>
</evidence>
<keyword evidence="4 6" id="KW-1133">Transmembrane helix</keyword>